<evidence type="ECO:0000256" key="1">
    <source>
        <dbReference type="ARBA" id="ARBA00004571"/>
    </source>
</evidence>
<protein>
    <submittedName>
        <fullName evidence="14">Fimbria/pilus outer membrane usher protein</fullName>
    </submittedName>
</protein>
<dbReference type="InterPro" id="IPR025885">
    <property type="entry name" value="PapC_N"/>
</dbReference>
<organism evidence="14 15">
    <name type="scientific">Buttiauxella selenatireducens</name>
    <dbReference type="NCBI Taxonomy" id="3073902"/>
    <lineage>
        <taxon>Bacteria</taxon>
        <taxon>Pseudomonadati</taxon>
        <taxon>Pseudomonadota</taxon>
        <taxon>Gammaproteobacteria</taxon>
        <taxon>Enterobacterales</taxon>
        <taxon>Enterobacteriaceae</taxon>
        <taxon>Buttiauxella</taxon>
    </lineage>
</organism>
<evidence type="ECO:0000256" key="2">
    <source>
        <dbReference type="ARBA" id="ARBA00008064"/>
    </source>
</evidence>
<evidence type="ECO:0000256" key="11">
    <source>
        <dbReference type="SAM" id="SignalP"/>
    </source>
</evidence>
<evidence type="ECO:0000256" key="7">
    <source>
        <dbReference type="ARBA" id="ARBA00022729"/>
    </source>
</evidence>
<evidence type="ECO:0000259" key="13">
    <source>
        <dbReference type="Pfam" id="PF13954"/>
    </source>
</evidence>
<keyword evidence="15" id="KW-1185">Reference proteome</keyword>
<keyword evidence="7 11" id="KW-0732">Signal</keyword>
<proteinExistence type="inferred from homology"/>
<dbReference type="Pfam" id="PF13953">
    <property type="entry name" value="PapC_C"/>
    <property type="match status" value="1"/>
</dbReference>
<keyword evidence="9 10" id="KW-0998">Cell outer membrane</keyword>
<dbReference type="InterPro" id="IPR037224">
    <property type="entry name" value="PapC_N_sf"/>
</dbReference>
<reference evidence="14 15" key="1">
    <citation type="submission" date="2023-09" db="EMBL/GenBank/DDBJ databases">
        <title>Buttiauxella selenatireducens sp. nov., isolated from the rhizosphere of Cardamine hupingshanesis.</title>
        <authorList>
            <person name="Zhang S."/>
            <person name="Xu Z."/>
            <person name="Wang H."/>
            <person name="Guo Y."/>
        </authorList>
    </citation>
    <scope>NUCLEOTIDE SEQUENCE [LARGE SCALE GENOMIC DNA]</scope>
    <source>
        <strain evidence="14 15">R73</strain>
    </source>
</reference>
<evidence type="ECO:0000256" key="5">
    <source>
        <dbReference type="ARBA" id="ARBA00022558"/>
    </source>
</evidence>
<dbReference type="Gene3D" id="2.60.40.3110">
    <property type="match status" value="1"/>
</dbReference>
<name>A0ABY9SF92_9ENTR</name>
<dbReference type="InterPro" id="IPR042186">
    <property type="entry name" value="FimD_plug_dom"/>
</dbReference>
<keyword evidence="4" id="KW-1134">Transmembrane beta strand</keyword>
<feature type="chain" id="PRO_5045780609" evidence="11">
    <location>
        <begin position="37"/>
        <end position="856"/>
    </location>
</feature>
<dbReference type="Gene3D" id="2.60.40.2610">
    <property type="entry name" value="Outer membrane usher protein FimD, plug domain"/>
    <property type="match status" value="1"/>
</dbReference>
<evidence type="ECO:0000256" key="4">
    <source>
        <dbReference type="ARBA" id="ARBA00022452"/>
    </source>
</evidence>
<dbReference type="SUPFAM" id="SSF141729">
    <property type="entry name" value="FimD N-terminal domain-like"/>
    <property type="match status" value="1"/>
</dbReference>
<comment type="subcellular location">
    <subcellularLocation>
        <location evidence="1 10">Cell outer membrane</location>
        <topology evidence="1 10">Multi-pass membrane protein</topology>
    </subcellularLocation>
</comment>
<keyword evidence="3 10" id="KW-0813">Transport</keyword>
<feature type="domain" description="PapC N-terminal" evidence="13">
    <location>
        <begin position="41"/>
        <end position="187"/>
    </location>
</feature>
<accession>A0ABY9SF92</accession>
<keyword evidence="5 10" id="KW-1029">Fimbrium biogenesis</keyword>
<evidence type="ECO:0000259" key="12">
    <source>
        <dbReference type="Pfam" id="PF13953"/>
    </source>
</evidence>
<evidence type="ECO:0000256" key="6">
    <source>
        <dbReference type="ARBA" id="ARBA00022692"/>
    </source>
</evidence>
<dbReference type="PROSITE" id="PS01151">
    <property type="entry name" value="FIMBRIAL_USHER"/>
    <property type="match status" value="1"/>
</dbReference>
<dbReference type="Pfam" id="PF13954">
    <property type="entry name" value="PapC_N"/>
    <property type="match status" value="1"/>
</dbReference>
<dbReference type="PANTHER" id="PTHR30451">
    <property type="entry name" value="OUTER MEMBRANE USHER PROTEIN"/>
    <property type="match status" value="1"/>
</dbReference>
<keyword evidence="8 10" id="KW-0472">Membrane</keyword>
<feature type="signal peptide" evidence="11">
    <location>
        <begin position="1"/>
        <end position="36"/>
    </location>
</feature>
<dbReference type="Pfam" id="PF00577">
    <property type="entry name" value="Usher"/>
    <property type="match status" value="1"/>
</dbReference>
<dbReference type="InterPro" id="IPR025949">
    <property type="entry name" value="PapC-like_C"/>
</dbReference>
<evidence type="ECO:0000313" key="14">
    <source>
        <dbReference type="EMBL" id="WMY76169.1"/>
    </source>
</evidence>
<feature type="domain" description="PapC-like C-terminal" evidence="12">
    <location>
        <begin position="762"/>
        <end position="826"/>
    </location>
</feature>
<evidence type="ECO:0000256" key="10">
    <source>
        <dbReference type="RuleBase" id="RU003884"/>
    </source>
</evidence>
<dbReference type="InterPro" id="IPR000015">
    <property type="entry name" value="Fimb_usher"/>
</dbReference>
<evidence type="ECO:0000256" key="8">
    <source>
        <dbReference type="ARBA" id="ARBA00023136"/>
    </source>
</evidence>
<dbReference type="InterPro" id="IPR018030">
    <property type="entry name" value="Fimbrial_membr_usher_CS"/>
</dbReference>
<dbReference type="Gene3D" id="2.60.40.2070">
    <property type="match status" value="1"/>
</dbReference>
<evidence type="ECO:0000256" key="3">
    <source>
        <dbReference type="ARBA" id="ARBA00022448"/>
    </source>
</evidence>
<dbReference type="PANTHER" id="PTHR30451:SF21">
    <property type="entry name" value="FIMBRIAL USHER DOMAIN-CONTAINING PROTEIN YDET-RELATED"/>
    <property type="match status" value="1"/>
</dbReference>
<keyword evidence="6 10" id="KW-0812">Transmembrane</keyword>
<dbReference type="EMBL" id="CP133838">
    <property type="protein sequence ID" value="WMY76169.1"/>
    <property type="molecule type" value="Genomic_DNA"/>
</dbReference>
<comment type="similarity">
    <text evidence="2 10">Belongs to the fimbrial export usher family.</text>
</comment>
<evidence type="ECO:0000256" key="9">
    <source>
        <dbReference type="ARBA" id="ARBA00023237"/>
    </source>
</evidence>
<gene>
    <name evidence="14" type="ORF">RHD99_09670</name>
</gene>
<dbReference type="RefSeq" id="WP_309878593.1">
    <property type="nucleotide sequence ID" value="NZ_CP133838.1"/>
</dbReference>
<sequence>MSNHANSIFPFFSWRLNAFLRCLTGVYLLSSHSATAGEYIFNASELEGDPRLYQDVDLSLFSNTKAQLPGTYQTITIMNKQRLGIGNIAFTNAADGSLQPQLTPRMLRKWGVRVDAFPELVASPPDTPLAKPLGDYIPAATTEFDFNKLTLNISMPQIAVFQANQGGVDPALWDDGVPVLFSDYAFAASQSEGSDNTTSTNQYLNLRSGLNVGGWRLRNYSTWNKDEDQQSWEALQTYLQHDVQTLKSQFTAGESNTRGDVFDSLQYRGVNLASDEEMLPFNQRGFAPVIRGIANSNAEVSVRQNGYLIYRANVAPGAFALTDINSTSNSGDLDITIKEADGTEHRFTQPYASVPLMQRPGQTKYELTAGTYRAQGDENNTNEPGFVQGSAVYGLNNNFTVYGGLVGSPDYGSVVSGLGMAMGYFGSLSADVTWADAQLDSGEKSQGQSWRMMYSKSIETTDTNFSVASYRYSTSGFYSFADANQKDEGKEDDWSFNYNKRSRIQININQNILNSSLYINGYQQDYWGTNNKERSISAGLSSVISGISWHLNYSYSKLNDNQDDRMLAFGFSVPLSRWLSNSWATYNISNSRNGNTSQTLGLSGTMLDDQRLNYSLQQSQTNHDGTDNSSVYATYRSQYANLNAGYYYATDNSSQLNYGISGAWVAHPAGITLSQPLGDEFAIIDANGASGVRFENQRGVQTDGFGNAIIPSLSAYQENRIGVDTTTLPDDVETGETAITLVPTRNAAVIAHIDARKGYRTLITLTRENAKLVPFGAMASIQNPAQSGIVDENGVVYLSGITDNTDITAKWGEQPAQQCHATLMLPQSPSQTENPAGLLELRATCNKEQPDVTHHH</sequence>
<dbReference type="InterPro" id="IPR043142">
    <property type="entry name" value="PapC-like_C_sf"/>
</dbReference>
<evidence type="ECO:0000313" key="15">
    <source>
        <dbReference type="Proteomes" id="UP001246690"/>
    </source>
</evidence>
<dbReference type="Gene3D" id="3.10.20.410">
    <property type="match status" value="1"/>
</dbReference>
<dbReference type="Proteomes" id="UP001246690">
    <property type="component" value="Chromosome"/>
</dbReference>